<feature type="domain" description="ACT" evidence="10">
    <location>
        <begin position="455"/>
        <end position="527"/>
    </location>
</feature>
<dbReference type="InterPro" id="IPR006140">
    <property type="entry name" value="D-isomer_DH_NAD-bd"/>
</dbReference>
<evidence type="ECO:0000256" key="4">
    <source>
        <dbReference type="ARBA" id="ARBA00021582"/>
    </source>
</evidence>
<evidence type="ECO:0000313" key="11">
    <source>
        <dbReference type="EMBL" id="RZT65868.1"/>
    </source>
</evidence>
<dbReference type="InterPro" id="IPR036291">
    <property type="entry name" value="NAD(P)-bd_dom_sf"/>
</dbReference>
<dbReference type="GO" id="GO:0006564">
    <property type="term" value="P:L-serine biosynthetic process"/>
    <property type="evidence" value="ECO:0007669"/>
    <property type="project" value="UniProtKB-UniRule"/>
</dbReference>
<organism evidence="11 12">
    <name type="scientific">Leucobacter luti</name>
    <dbReference type="NCBI Taxonomy" id="340320"/>
    <lineage>
        <taxon>Bacteria</taxon>
        <taxon>Bacillati</taxon>
        <taxon>Actinomycetota</taxon>
        <taxon>Actinomycetes</taxon>
        <taxon>Micrococcales</taxon>
        <taxon>Microbacteriaceae</taxon>
        <taxon>Leucobacter</taxon>
    </lineage>
</organism>
<dbReference type="CDD" id="cd04902">
    <property type="entry name" value="ACT_3PGDH-xct"/>
    <property type="match status" value="1"/>
</dbReference>
<dbReference type="FunFam" id="3.40.50.720:FF:000021">
    <property type="entry name" value="D-3-phosphoglycerate dehydrogenase"/>
    <property type="match status" value="1"/>
</dbReference>
<name>A0A4Q7U032_9MICO</name>
<dbReference type="PROSITE" id="PS00670">
    <property type="entry name" value="D_2_HYDROXYACID_DH_2"/>
    <property type="match status" value="1"/>
</dbReference>
<dbReference type="SUPFAM" id="SSF143548">
    <property type="entry name" value="Serine metabolism enzymes domain"/>
    <property type="match status" value="1"/>
</dbReference>
<reference evidence="11 12" key="1">
    <citation type="journal article" date="2015" name="Stand. Genomic Sci.">
        <title>Genomic Encyclopedia of Bacterial and Archaeal Type Strains, Phase III: the genomes of soil and plant-associated and newly described type strains.</title>
        <authorList>
            <person name="Whitman W.B."/>
            <person name="Woyke T."/>
            <person name="Klenk H.P."/>
            <person name="Zhou Y."/>
            <person name="Lilburn T.G."/>
            <person name="Beck B.J."/>
            <person name="De Vos P."/>
            <person name="Vandamme P."/>
            <person name="Eisen J.A."/>
            <person name="Garrity G."/>
            <person name="Hugenholtz P."/>
            <person name="Kyrpides N.C."/>
        </authorList>
    </citation>
    <scope>NUCLEOTIDE SEQUENCE [LARGE SCALE GENOMIC DNA]</scope>
    <source>
        <strain evidence="11 12">RF6</strain>
    </source>
</reference>
<sequence length="530" mass="55296">MSAPVVLIAEQLSPATIAALGPDFEVVHVDGTDRDALRSALATADAVLVRSATQIDAEALGWAPKLKVVARAGVGLDNVDIKAATQAGVMVVNAPTSNVISAAELTVAHILGLARHLQRAHASLSVGQWKRSSFTGTELYEKTIGIIGLGRIGALVAERLRGFGVELVAYDPYVTAARAQQLGVQLVTLDELVERADFLTIHMPRTPETLGMIGAEQLKAMKRTAYVVNVARGGLIDEAALAEALTAGEIAGAALDVFVQEPPADTALTGLPTVNVTPHLGASTEEAQEKAGVSVAKSVRLALAGDLVPDAVNVAGGVIDEYVRPGLPLTEKLGQVFAGLAAGPLASLDIEVHGELAERNVEALRLAALKGIFSKVVSDPVSYVNAPLLAEQRNVEVRFAVDAQSESYRNVITIRGALTDGTALSVSGTLTGPKQIEKIVEVNGYEVELPIPEHLIVFSYTDRPGIVAAYGSELGEAGVNIAGLQIARDEKKGTALSVLSVDAPVADDVIARLRVAIGADELHTIDIDAL</sequence>
<keyword evidence="9" id="KW-0028">Amino-acid biosynthesis</keyword>
<dbReference type="Pfam" id="PF19304">
    <property type="entry name" value="PGDH_inter"/>
    <property type="match status" value="1"/>
</dbReference>
<evidence type="ECO:0000313" key="12">
    <source>
        <dbReference type="Proteomes" id="UP000291832"/>
    </source>
</evidence>
<keyword evidence="6 9" id="KW-0520">NAD</keyword>
<comment type="catalytic activity">
    <reaction evidence="8 9">
        <text>(2R)-3-phosphoglycerate + NAD(+) = 3-phosphooxypyruvate + NADH + H(+)</text>
        <dbReference type="Rhea" id="RHEA:12641"/>
        <dbReference type="ChEBI" id="CHEBI:15378"/>
        <dbReference type="ChEBI" id="CHEBI:18110"/>
        <dbReference type="ChEBI" id="CHEBI:57540"/>
        <dbReference type="ChEBI" id="CHEBI:57945"/>
        <dbReference type="ChEBI" id="CHEBI:58272"/>
        <dbReference type="EC" id="1.1.1.95"/>
    </reaction>
</comment>
<dbReference type="CDD" id="cd12173">
    <property type="entry name" value="PGDH_4"/>
    <property type="match status" value="1"/>
</dbReference>
<comment type="caution">
    <text evidence="11">The sequence shown here is derived from an EMBL/GenBank/DDBJ whole genome shotgun (WGS) entry which is preliminary data.</text>
</comment>
<dbReference type="RefSeq" id="WP_130453526.1">
    <property type="nucleotide sequence ID" value="NZ_QYAG01000001.1"/>
</dbReference>
<dbReference type="GO" id="GO:0004617">
    <property type="term" value="F:phosphoglycerate dehydrogenase activity"/>
    <property type="evidence" value="ECO:0007669"/>
    <property type="project" value="UniProtKB-UniRule"/>
</dbReference>
<dbReference type="PROSITE" id="PS51671">
    <property type="entry name" value="ACT"/>
    <property type="match status" value="1"/>
</dbReference>
<evidence type="ECO:0000256" key="9">
    <source>
        <dbReference type="RuleBase" id="RU363003"/>
    </source>
</evidence>
<gene>
    <name evidence="11" type="ORF">EV139_1289</name>
</gene>
<dbReference type="SUPFAM" id="SSF52283">
    <property type="entry name" value="Formate/glycerate dehydrogenase catalytic domain-like"/>
    <property type="match status" value="1"/>
</dbReference>
<accession>A0A4Q7U032</accession>
<dbReference type="EMBL" id="SHKI01000004">
    <property type="protein sequence ID" value="RZT65868.1"/>
    <property type="molecule type" value="Genomic_DNA"/>
</dbReference>
<dbReference type="NCBIfam" id="TIGR01327">
    <property type="entry name" value="PGDH"/>
    <property type="match status" value="1"/>
</dbReference>
<dbReference type="Gene3D" id="3.40.50.720">
    <property type="entry name" value="NAD(P)-binding Rossmann-like Domain"/>
    <property type="match status" value="2"/>
</dbReference>
<dbReference type="Pfam" id="PF00389">
    <property type="entry name" value="2-Hacid_dh"/>
    <property type="match status" value="1"/>
</dbReference>
<dbReference type="Proteomes" id="UP000291832">
    <property type="component" value="Unassembled WGS sequence"/>
</dbReference>
<dbReference type="Gene3D" id="3.30.1330.90">
    <property type="entry name" value="D-3-phosphoglycerate dehydrogenase, domain 3"/>
    <property type="match status" value="1"/>
</dbReference>
<evidence type="ECO:0000256" key="7">
    <source>
        <dbReference type="ARBA" id="ARBA00048126"/>
    </source>
</evidence>
<dbReference type="OrthoDB" id="9793626at2"/>
<dbReference type="SUPFAM" id="SSF51735">
    <property type="entry name" value="NAD(P)-binding Rossmann-fold domains"/>
    <property type="match status" value="1"/>
</dbReference>
<comment type="catalytic activity">
    <reaction evidence="7">
        <text>(R)-2-hydroxyglutarate + NAD(+) = 2-oxoglutarate + NADH + H(+)</text>
        <dbReference type="Rhea" id="RHEA:49612"/>
        <dbReference type="ChEBI" id="CHEBI:15378"/>
        <dbReference type="ChEBI" id="CHEBI:15801"/>
        <dbReference type="ChEBI" id="CHEBI:16810"/>
        <dbReference type="ChEBI" id="CHEBI:57540"/>
        <dbReference type="ChEBI" id="CHEBI:57945"/>
        <dbReference type="EC" id="1.1.1.399"/>
    </reaction>
</comment>
<proteinExistence type="inferred from homology"/>
<dbReference type="InterPro" id="IPR006139">
    <property type="entry name" value="D-isomer_2_OHA_DH_cat_dom"/>
</dbReference>
<dbReference type="PROSITE" id="PS00671">
    <property type="entry name" value="D_2_HYDROXYACID_DH_3"/>
    <property type="match status" value="1"/>
</dbReference>
<dbReference type="InterPro" id="IPR045626">
    <property type="entry name" value="PGDH_ASB_dom"/>
</dbReference>
<dbReference type="PANTHER" id="PTHR42938:SF47">
    <property type="entry name" value="HYDROXYPYRUVATE REDUCTASE"/>
    <property type="match status" value="1"/>
</dbReference>
<evidence type="ECO:0000256" key="6">
    <source>
        <dbReference type="ARBA" id="ARBA00023027"/>
    </source>
</evidence>
<keyword evidence="12" id="KW-1185">Reference proteome</keyword>
<comment type="similarity">
    <text evidence="3 9">Belongs to the D-isomer specific 2-hydroxyacid dehydrogenase family.</text>
</comment>
<dbReference type="Pfam" id="PF01842">
    <property type="entry name" value="ACT"/>
    <property type="match status" value="1"/>
</dbReference>
<dbReference type="InterPro" id="IPR029009">
    <property type="entry name" value="ASB_dom_sf"/>
</dbReference>
<evidence type="ECO:0000256" key="8">
    <source>
        <dbReference type="ARBA" id="ARBA00048731"/>
    </source>
</evidence>
<protein>
    <recommendedName>
        <fullName evidence="4 9">D-3-phosphoglycerate dehydrogenase</fullName>
        <ecNumber evidence="9">1.1.1.95</ecNumber>
    </recommendedName>
</protein>
<dbReference type="EC" id="1.1.1.95" evidence="9"/>
<dbReference type="InterPro" id="IPR029752">
    <property type="entry name" value="D-isomer_DH_CS1"/>
</dbReference>
<dbReference type="Gene3D" id="3.30.70.260">
    <property type="match status" value="1"/>
</dbReference>
<dbReference type="GO" id="GO:0051287">
    <property type="term" value="F:NAD binding"/>
    <property type="evidence" value="ECO:0007669"/>
    <property type="project" value="UniProtKB-UniRule"/>
</dbReference>
<dbReference type="InterPro" id="IPR029753">
    <property type="entry name" value="D-isomer_DH_CS"/>
</dbReference>
<dbReference type="UniPathway" id="UPA00135">
    <property type="reaction ID" value="UER00196"/>
</dbReference>
<evidence type="ECO:0000256" key="2">
    <source>
        <dbReference type="ARBA" id="ARBA00005216"/>
    </source>
</evidence>
<dbReference type="PROSITE" id="PS00065">
    <property type="entry name" value="D_2_HYDROXYACID_DH_1"/>
    <property type="match status" value="1"/>
</dbReference>
<dbReference type="InterPro" id="IPR045865">
    <property type="entry name" value="ACT-like_dom_sf"/>
</dbReference>
<evidence type="ECO:0000256" key="1">
    <source>
        <dbReference type="ARBA" id="ARBA00003800"/>
    </source>
</evidence>
<evidence type="ECO:0000259" key="10">
    <source>
        <dbReference type="PROSITE" id="PS51671"/>
    </source>
</evidence>
<comment type="function">
    <text evidence="1">Catalyzes the reversible oxidation of 3-phospho-D-glycerate to 3-phosphonooxypyruvate, the first step of the phosphorylated L-serine biosynthesis pathway. Also catalyzes the reversible oxidation of 2-hydroxyglutarate to 2-oxoglutarate.</text>
</comment>
<dbReference type="AlphaFoldDB" id="A0A4Q7U032"/>
<evidence type="ECO:0000256" key="3">
    <source>
        <dbReference type="ARBA" id="ARBA00005854"/>
    </source>
</evidence>
<keyword evidence="5 9" id="KW-0560">Oxidoreductase</keyword>
<evidence type="ECO:0000256" key="5">
    <source>
        <dbReference type="ARBA" id="ARBA00023002"/>
    </source>
</evidence>
<dbReference type="InterPro" id="IPR006236">
    <property type="entry name" value="PGDH"/>
</dbReference>
<dbReference type="Pfam" id="PF02826">
    <property type="entry name" value="2-Hacid_dh_C"/>
    <property type="match status" value="1"/>
</dbReference>
<keyword evidence="9" id="KW-0718">Serine biosynthesis</keyword>
<dbReference type="SUPFAM" id="SSF55021">
    <property type="entry name" value="ACT-like"/>
    <property type="match status" value="1"/>
</dbReference>
<comment type="pathway">
    <text evidence="2 9">Amino-acid biosynthesis; L-serine biosynthesis; L-serine from 3-phospho-D-glycerate: step 1/3.</text>
</comment>
<dbReference type="InterPro" id="IPR002912">
    <property type="entry name" value="ACT_dom"/>
</dbReference>
<dbReference type="PANTHER" id="PTHR42938">
    <property type="entry name" value="FORMATE DEHYDROGENASE 1"/>
    <property type="match status" value="1"/>
</dbReference>